<protein>
    <recommendedName>
        <fullName evidence="4">TerB family tellurite resistance protein</fullName>
    </recommendedName>
</protein>
<sequence length="215" mass="24347">MKKCLFLITLFASVSAALQAQTFAEWFKQKKTQTKYSLAQVVALQGYAGVLRKGYNIAKDGLGIINSIKSGDFRQHSEYYSSLRNVSPKVKSDGAYITTVMLQLRFMEVYKRIKSDALGSEWLSASDKFYTQRVLDGALSKCSENAEMLSSLSADGQLQLTDDERMQRIHAVKDEMQDLYVFIQHFAGNVRVLMANRKTEIMESRKLQKLTGVSR</sequence>
<evidence type="ECO:0000313" key="2">
    <source>
        <dbReference type="EMBL" id="RXK81290.1"/>
    </source>
</evidence>
<feature type="chain" id="PRO_5020811724" description="TerB family tellurite resistance protein" evidence="1">
    <location>
        <begin position="21"/>
        <end position="215"/>
    </location>
</feature>
<dbReference type="OrthoDB" id="673795at2"/>
<evidence type="ECO:0000313" key="3">
    <source>
        <dbReference type="Proteomes" id="UP000290545"/>
    </source>
</evidence>
<name>A0A4Q1D1X3_9BACT</name>
<comment type="caution">
    <text evidence="2">The sequence shown here is derived from an EMBL/GenBank/DDBJ whole genome shotgun (WGS) entry which is preliminary data.</text>
</comment>
<dbReference type="EMBL" id="SDHZ01000004">
    <property type="protein sequence ID" value="RXK81290.1"/>
    <property type="molecule type" value="Genomic_DNA"/>
</dbReference>
<gene>
    <name evidence="2" type="ORF">ESB13_20350</name>
</gene>
<keyword evidence="1" id="KW-0732">Signal</keyword>
<feature type="signal peptide" evidence="1">
    <location>
        <begin position="1"/>
        <end position="20"/>
    </location>
</feature>
<dbReference type="AlphaFoldDB" id="A0A4Q1D1X3"/>
<accession>A0A4Q1D1X3</accession>
<reference evidence="2 3" key="1">
    <citation type="submission" date="2019-01" db="EMBL/GenBank/DDBJ databases">
        <title>Filimonas sp. strain TTM-71.</title>
        <authorList>
            <person name="Chen W.-M."/>
        </authorList>
    </citation>
    <scope>NUCLEOTIDE SEQUENCE [LARGE SCALE GENOMIC DNA]</scope>
    <source>
        <strain evidence="2 3">TTM-71</strain>
    </source>
</reference>
<keyword evidence="3" id="KW-1185">Reference proteome</keyword>
<dbReference type="Proteomes" id="UP000290545">
    <property type="component" value="Unassembled WGS sequence"/>
</dbReference>
<dbReference type="RefSeq" id="WP_129005544.1">
    <property type="nucleotide sequence ID" value="NZ_SDHZ01000004.1"/>
</dbReference>
<evidence type="ECO:0008006" key="4">
    <source>
        <dbReference type="Google" id="ProtNLM"/>
    </source>
</evidence>
<evidence type="ECO:0000256" key="1">
    <source>
        <dbReference type="SAM" id="SignalP"/>
    </source>
</evidence>
<proteinExistence type="predicted"/>
<organism evidence="2 3">
    <name type="scientific">Filimonas effusa</name>
    <dbReference type="NCBI Taxonomy" id="2508721"/>
    <lineage>
        <taxon>Bacteria</taxon>
        <taxon>Pseudomonadati</taxon>
        <taxon>Bacteroidota</taxon>
        <taxon>Chitinophagia</taxon>
        <taxon>Chitinophagales</taxon>
        <taxon>Chitinophagaceae</taxon>
        <taxon>Filimonas</taxon>
    </lineage>
</organism>